<feature type="chain" id="PRO_5039565547" description="DUF11 domain-containing protein" evidence="3">
    <location>
        <begin position="38"/>
        <end position="244"/>
    </location>
</feature>
<reference evidence="4 5" key="1">
    <citation type="submission" date="2020-07" db="EMBL/GenBank/DDBJ databases">
        <title>Sequencing the genomes of 1000 actinobacteria strains.</title>
        <authorList>
            <person name="Klenk H.-P."/>
        </authorList>
    </citation>
    <scope>NUCLEOTIDE SEQUENCE [LARGE SCALE GENOMIC DNA]</scope>
    <source>
        <strain evidence="4 5">LI1</strain>
    </source>
</reference>
<keyword evidence="2" id="KW-1133">Transmembrane helix</keyword>
<keyword evidence="2" id="KW-0472">Membrane</keyword>
<accession>A0A7Z0J6W9</accession>
<evidence type="ECO:0000256" key="3">
    <source>
        <dbReference type="SAM" id="SignalP"/>
    </source>
</evidence>
<keyword evidence="2" id="KW-0812">Transmembrane</keyword>
<feature type="signal peptide" evidence="3">
    <location>
        <begin position="1"/>
        <end position="37"/>
    </location>
</feature>
<feature type="transmembrane region" description="Helical" evidence="2">
    <location>
        <begin position="193"/>
        <end position="214"/>
    </location>
</feature>
<sequence length="244" mass="25022">MTNSSRRAPRLTRRVRTTIAGVAAVFALWAGAAPALAVDTPVGMSVSITNSVAEATADSTMDYVTVLENSGPEPVDLRLVVTVPGYATIAAAPDATIDEHSATWAVTVEPGAPQTMTTSAVLTSIPAETLWVNVTADVFVEESQSAVIGSAAVTPVVGTEKARADAATASEQHFAAEAAATGVSGFFASPTTVIAVIIVAGVLAIALTVASILLRRMNRERARLAGDAGASLQPRTVDAPERQQ</sequence>
<organism evidence="4 5">
    <name type="scientific">Glaciibacter psychrotolerans</name>
    <dbReference type="NCBI Taxonomy" id="670054"/>
    <lineage>
        <taxon>Bacteria</taxon>
        <taxon>Bacillati</taxon>
        <taxon>Actinomycetota</taxon>
        <taxon>Actinomycetes</taxon>
        <taxon>Micrococcales</taxon>
        <taxon>Microbacteriaceae</taxon>
        <taxon>Glaciibacter</taxon>
    </lineage>
</organism>
<keyword evidence="5" id="KW-1185">Reference proteome</keyword>
<evidence type="ECO:0000313" key="4">
    <source>
        <dbReference type="EMBL" id="NYJ20631.1"/>
    </source>
</evidence>
<comment type="caution">
    <text evidence="4">The sequence shown here is derived from an EMBL/GenBank/DDBJ whole genome shotgun (WGS) entry which is preliminary data.</text>
</comment>
<dbReference type="RefSeq" id="WP_179579217.1">
    <property type="nucleotide sequence ID" value="NZ_JACCFM010000001.1"/>
</dbReference>
<dbReference type="EMBL" id="JACCFM010000001">
    <property type="protein sequence ID" value="NYJ20631.1"/>
    <property type="molecule type" value="Genomic_DNA"/>
</dbReference>
<gene>
    <name evidence="4" type="ORF">HNR05_002422</name>
</gene>
<evidence type="ECO:0000313" key="5">
    <source>
        <dbReference type="Proteomes" id="UP000537260"/>
    </source>
</evidence>
<evidence type="ECO:0008006" key="6">
    <source>
        <dbReference type="Google" id="ProtNLM"/>
    </source>
</evidence>
<name>A0A7Z0J6W9_9MICO</name>
<evidence type="ECO:0000256" key="2">
    <source>
        <dbReference type="SAM" id="Phobius"/>
    </source>
</evidence>
<dbReference type="Proteomes" id="UP000537260">
    <property type="component" value="Unassembled WGS sequence"/>
</dbReference>
<evidence type="ECO:0000256" key="1">
    <source>
        <dbReference type="SAM" id="MobiDB-lite"/>
    </source>
</evidence>
<dbReference type="AlphaFoldDB" id="A0A7Z0J6W9"/>
<proteinExistence type="predicted"/>
<feature type="region of interest" description="Disordered" evidence="1">
    <location>
        <begin position="225"/>
        <end position="244"/>
    </location>
</feature>
<protein>
    <recommendedName>
        <fullName evidence="6">DUF11 domain-containing protein</fullName>
    </recommendedName>
</protein>
<keyword evidence="3" id="KW-0732">Signal</keyword>